<keyword evidence="7" id="KW-1185">Reference proteome</keyword>
<comment type="caution">
    <text evidence="6">The sequence shown here is derived from an EMBL/GenBank/DDBJ whole genome shotgun (WGS) entry which is preliminary data.</text>
</comment>
<dbReference type="RefSeq" id="WP_220192138.1">
    <property type="nucleotide sequence ID" value="NZ_BNJF01000001.1"/>
</dbReference>
<keyword evidence="5" id="KW-0119">Carbohydrate metabolism</keyword>
<dbReference type="InterPro" id="IPR013785">
    <property type="entry name" value="Aldolase_TIM"/>
</dbReference>
<dbReference type="CDD" id="cd00452">
    <property type="entry name" value="KDPG_aldolase"/>
    <property type="match status" value="1"/>
</dbReference>
<evidence type="ECO:0000313" key="6">
    <source>
        <dbReference type="EMBL" id="GHO42615.1"/>
    </source>
</evidence>
<evidence type="ECO:0000256" key="2">
    <source>
        <dbReference type="ARBA" id="ARBA00006906"/>
    </source>
</evidence>
<protein>
    <submittedName>
        <fullName evidence="6">2-dehydro-3-deoxy-phosphogluconate aldolase</fullName>
    </submittedName>
</protein>
<dbReference type="SUPFAM" id="SSF51569">
    <property type="entry name" value="Aldolase"/>
    <property type="match status" value="1"/>
</dbReference>
<name>A0A8J3HX23_9CHLR</name>
<proteinExistence type="inferred from homology"/>
<dbReference type="PANTHER" id="PTHR30246">
    <property type="entry name" value="2-KETO-3-DEOXY-6-PHOSPHOGLUCONATE ALDOLASE"/>
    <property type="match status" value="1"/>
</dbReference>
<sequence>MSTVLERIEQSKIVAIVRLRSYERAIEVANALLAGGVTIVEFTLTGEGALNAIRETRAALGDKMTIGVGTVLNAEAAQASLEVGAQFMVTPTICPDVIATCNAAGVPILCGALTPTEAQTAYSLGADMVKIFPARLGGPAYIRDILAPLPHLRLVPTGGVNISNARAFIDAGAVAIGIGGNIISEQDVTAGNWDAIAEQARSYVEALR</sequence>
<gene>
    <name evidence="6" type="primary">eda</name>
    <name evidence="6" type="ORF">KSX_07780</name>
</gene>
<organism evidence="6 7">
    <name type="scientific">Ktedonospora formicarum</name>
    <dbReference type="NCBI Taxonomy" id="2778364"/>
    <lineage>
        <taxon>Bacteria</taxon>
        <taxon>Bacillati</taxon>
        <taxon>Chloroflexota</taxon>
        <taxon>Ktedonobacteria</taxon>
        <taxon>Ktedonobacterales</taxon>
        <taxon>Ktedonobacteraceae</taxon>
        <taxon>Ktedonospora</taxon>
    </lineage>
</organism>
<accession>A0A8J3HX23</accession>
<evidence type="ECO:0000313" key="7">
    <source>
        <dbReference type="Proteomes" id="UP000612362"/>
    </source>
</evidence>
<dbReference type="Proteomes" id="UP000612362">
    <property type="component" value="Unassembled WGS sequence"/>
</dbReference>
<comment type="pathway">
    <text evidence="1">Carbohydrate acid metabolism.</text>
</comment>
<evidence type="ECO:0000256" key="4">
    <source>
        <dbReference type="ARBA" id="ARBA00023239"/>
    </source>
</evidence>
<reference evidence="6" key="1">
    <citation type="submission" date="2020-10" db="EMBL/GenBank/DDBJ databases">
        <title>Taxonomic study of unclassified bacteria belonging to the class Ktedonobacteria.</title>
        <authorList>
            <person name="Yabe S."/>
            <person name="Wang C.M."/>
            <person name="Zheng Y."/>
            <person name="Sakai Y."/>
            <person name="Cavaletti L."/>
            <person name="Monciardini P."/>
            <person name="Donadio S."/>
        </authorList>
    </citation>
    <scope>NUCLEOTIDE SEQUENCE</scope>
    <source>
        <strain evidence="6">SOSP1-1</strain>
    </source>
</reference>
<dbReference type="AlphaFoldDB" id="A0A8J3HX23"/>
<dbReference type="Pfam" id="PF01081">
    <property type="entry name" value="Aldolase"/>
    <property type="match status" value="1"/>
</dbReference>
<evidence type="ECO:0000256" key="5">
    <source>
        <dbReference type="ARBA" id="ARBA00023277"/>
    </source>
</evidence>
<dbReference type="Gene3D" id="3.20.20.70">
    <property type="entry name" value="Aldolase class I"/>
    <property type="match status" value="1"/>
</dbReference>
<dbReference type="NCBIfam" id="TIGR01182">
    <property type="entry name" value="eda"/>
    <property type="match status" value="1"/>
</dbReference>
<dbReference type="InterPro" id="IPR000887">
    <property type="entry name" value="Aldlse_KDPG_KHG"/>
</dbReference>
<dbReference type="EMBL" id="BNJF01000001">
    <property type="protein sequence ID" value="GHO42615.1"/>
    <property type="molecule type" value="Genomic_DNA"/>
</dbReference>
<evidence type="ECO:0000256" key="3">
    <source>
        <dbReference type="ARBA" id="ARBA00011233"/>
    </source>
</evidence>
<evidence type="ECO:0000256" key="1">
    <source>
        <dbReference type="ARBA" id="ARBA00004761"/>
    </source>
</evidence>
<dbReference type="PANTHER" id="PTHR30246:SF1">
    <property type="entry name" value="2-DEHYDRO-3-DEOXY-6-PHOSPHOGALACTONATE ALDOLASE-RELATED"/>
    <property type="match status" value="1"/>
</dbReference>
<keyword evidence="4" id="KW-0456">Lyase</keyword>
<comment type="similarity">
    <text evidence="2">Belongs to the KHG/KDPG aldolase family.</text>
</comment>
<dbReference type="GO" id="GO:0016829">
    <property type="term" value="F:lyase activity"/>
    <property type="evidence" value="ECO:0007669"/>
    <property type="project" value="UniProtKB-KW"/>
</dbReference>
<comment type="subunit">
    <text evidence="3">Homotrimer.</text>
</comment>